<dbReference type="KEGG" id="lem:LEN_0809"/>
<protein>
    <recommendedName>
        <fullName evidence="3">Apea-like HEPN domain-containing protein</fullName>
    </recommendedName>
</protein>
<sequence length="437" mass="48783">MDVPGRLTKKEMRTVDRIVSELFTTKAYLRAGDLKGAGKYLERELICNRKPVAYLSDLGLDQLSRLIALLDSADLFMGRANYGDVYSSCRRLLGQCIFDGSMPESGGEFIELLARSVSSRIDDYFFAFPIHGVEVKDLDRFWLGEAYVVPNVRKYIEEMKVEWAGDRLDQVMSALDGYCWLVGKAHGTEAVAQQKFKKLAEIIAGFLAVIAGSRYEWGAESFRIGVITSVESAYGRSAGLRWRAADKSLVTSWQMPKAQLLELNEELLHELAHLRVLPHFAGLCAKQIVNDLESAVLAALYWYSDAHRDTNPVMKFVKYWSCIEAFFSIDGEVTKSVSIGLASVLGFGGHELDYSKTKKRALKLYELRSSAIHSGRHDHISSSDVGLLSQWSAWAILEVLLFLRMGGESLSELRGVVTEVDQSQSKPVRVVRSAAVS</sequence>
<gene>
    <name evidence="1" type="ORF">LEN_0809</name>
</gene>
<dbReference type="AlphaFoldDB" id="A0AAU9API3"/>
<dbReference type="Proteomes" id="UP000218824">
    <property type="component" value="Chromosome"/>
</dbReference>
<organism evidence="1 2">
    <name type="scientific">Lysobacter enzymogenes</name>
    <dbReference type="NCBI Taxonomy" id="69"/>
    <lineage>
        <taxon>Bacteria</taxon>
        <taxon>Pseudomonadati</taxon>
        <taxon>Pseudomonadota</taxon>
        <taxon>Gammaproteobacteria</taxon>
        <taxon>Lysobacterales</taxon>
        <taxon>Lysobacteraceae</taxon>
        <taxon>Lysobacter</taxon>
    </lineage>
</organism>
<dbReference type="EMBL" id="AP014940">
    <property type="protein sequence ID" value="BAV96296.1"/>
    <property type="molecule type" value="Genomic_DNA"/>
</dbReference>
<dbReference type="GeneID" id="83066683"/>
<accession>A0AAU9API3</accession>
<evidence type="ECO:0000313" key="1">
    <source>
        <dbReference type="EMBL" id="BAV96296.1"/>
    </source>
</evidence>
<evidence type="ECO:0008006" key="3">
    <source>
        <dbReference type="Google" id="ProtNLM"/>
    </source>
</evidence>
<evidence type="ECO:0000313" key="2">
    <source>
        <dbReference type="Proteomes" id="UP000218824"/>
    </source>
</evidence>
<reference evidence="1 2" key="1">
    <citation type="journal article" date="2017" name="DNA Res.">
        <title>Complete genome sequence and expression profile of the commercial lytic enzyme producer Lysobacter enzymogenes M497-1.</title>
        <authorList>
            <person name="Takami H."/>
            <person name="Toyoda A."/>
            <person name="Uchiyama I."/>
            <person name="Itoh T."/>
            <person name="Takaki Y."/>
            <person name="Arai W."/>
            <person name="Nishi S."/>
            <person name="Kawai M."/>
            <person name="Shinya K."/>
            <person name="Ikeda H."/>
        </authorList>
    </citation>
    <scope>NUCLEOTIDE SEQUENCE [LARGE SCALE GENOMIC DNA]</scope>
    <source>
        <strain evidence="1 2">M497-1</strain>
    </source>
</reference>
<name>A0AAU9API3_LYSEN</name>
<proteinExistence type="predicted"/>
<dbReference type="RefSeq" id="WP_003806620.1">
    <property type="nucleotide sequence ID" value="NZ_AP014940.1"/>
</dbReference>